<dbReference type="PANTHER" id="PTHR18945">
    <property type="entry name" value="NEUROTRANSMITTER GATED ION CHANNEL"/>
    <property type="match status" value="1"/>
</dbReference>
<dbReference type="GO" id="GO:0004888">
    <property type="term" value="F:transmembrane signaling receptor activity"/>
    <property type="evidence" value="ECO:0007669"/>
    <property type="project" value="InterPro"/>
</dbReference>
<dbReference type="SUPFAM" id="SSF90112">
    <property type="entry name" value="Neurotransmitter-gated ion-channel transmembrane pore"/>
    <property type="match status" value="1"/>
</dbReference>
<dbReference type="Gene3D" id="2.70.170.10">
    <property type="entry name" value="Neurotransmitter-gated ion-channel ligand-binding domain"/>
    <property type="match status" value="1"/>
</dbReference>
<comment type="subcellular location">
    <subcellularLocation>
        <location evidence="1">Membrane</location>
        <topology evidence="1">Multi-pass membrane protein</topology>
    </subcellularLocation>
</comment>
<feature type="transmembrane region" description="Helical" evidence="5">
    <location>
        <begin position="257"/>
        <end position="275"/>
    </location>
</feature>
<organism evidence="9 10">
    <name type="scientific">Dreissena polymorpha</name>
    <name type="common">Zebra mussel</name>
    <name type="synonym">Mytilus polymorpha</name>
    <dbReference type="NCBI Taxonomy" id="45954"/>
    <lineage>
        <taxon>Eukaryota</taxon>
        <taxon>Metazoa</taxon>
        <taxon>Spiralia</taxon>
        <taxon>Lophotrochozoa</taxon>
        <taxon>Mollusca</taxon>
        <taxon>Bivalvia</taxon>
        <taxon>Autobranchia</taxon>
        <taxon>Heteroconchia</taxon>
        <taxon>Euheterodonta</taxon>
        <taxon>Imparidentia</taxon>
        <taxon>Neoheterodontei</taxon>
        <taxon>Myida</taxon>
        <taxon>Dreissenoidea</taxon>
        <taxon>Dreissenidae</taxon>
        <taxon>Dreissena</taxon>
    </lineage>
</organism>
<keyword evidence="4 5" id="KW-0472">Membrane</keyword>
<evidence type="ECO:0000256" key="5">
    <source>
        <dbReference type="SAM" id="Phobius"/>
    </source>
</evidence>
<feature type="transmembrane region" description="Helical" evidence="5">
    <location>
        <begin position="287"/>
        <end position="313"/>
    </location>
</feature>
<dbReference type="CDD" id="cd18989">
    <property type="entry name" value="LGIC_ECD_cation"/>
    <property type="match status" value="1"/>
</dbReference>
<dbReference type="EMBL" id="JAIWYP010000009">
    <property type="protein sequence ID" value="KAH3779021.1"/>
    <property type="molecule type" value="Genomic_DNA"/>
</dbReference>
<sequence length="422" mass="47949">MIVKIILLCVCTIIEFSTSNGTTYEAINKLTADLLDSYNPDTVPVKNSTTIVHVNIAFGLFAIPKLDPVTGLIQAVFTPMCLWTDEIMTWDPANYSNIQIVNFKEEDIWHPSLLLATPLKFAATGGYGQRIQVNANGNAEWMPGEVWESSCRFIMKFWPFDKHTCNIEFLHADFKADKVQLHHLMFDESNYIPNSEWTLEGLSATTLTRLNYSVIKYSFKLKRESTFYVLTLILPITFLGISSVLVFLLPVESGERVGFSITLMLTTTTFLAIVSDVIPKTATPPSLMAVFVFLLVMVSIMALILAILSLVLFHRTDDIKIHKNYKAIFKLSKFAFWCKTKENRIRTSDEIHRDGIKTINVDSAKKIELVAEEQNPDTEEMKWPDISKALDTICFYTLTPISILVTIVFLFYLSYASHYIIE</sequence>
<dbReference type="InterPro" id="IPR038050">
    <property type="entry name" value="Neuro_actylchol_rec"/>
</dbReference>
<keyword evidence="6" id="KW-0732">Signal</keyword>
<dbReference type="GO" id="GO:0016020">
    <property type="term" value="C:membrane"/>
    <property type="evidence" value="ECO:0007669"/>
    <property type="project" value="UniProtKB-SubCell"/>
</dbReference>
<keyword evidence="10" id="KW-1185">Reference proteome</keyword>
<dbReference type="GO" id="GO:0005230">
    <property type="term" value="F:extracellular ligand-gated monoatomic ion channel activity"/>
    <property type="evidence" value="ECO:0007669"/>
    <property type="project" value="InterPro"/>
</dbReference>
<dbReference type="AlphaFoldDB" id="A0A9D4EI74"/>
<gene>
    <name evidence="9" type="ORF">DPMN_180500</name>
</gene>
<reference evidence="9" key="1">
    <citation type="journal article" date="2019" name="bioRxiv">
        <title>The Genome of the Zebra Mussel, Dreissena polymorpha: A Resource for Invasive Species Research.</title>
        <authorList>
            <person name="McCartney M.A."/>
            <person name="Auch B."/>
            <person name="Kono T."/>
            <person name="Mallez S."/>
            <person name="Zhang Y."/>
            <person name="Obille A."/>
            <person name="Becker A."/>
            <person name="Abrahante J.E."/>
            <person name="Garbe J."/>
            <person name="Badalamenti J.P."/>
            <person name="Herman A."/>
            <person name="Mangelson H."/>
            <person name="Liachko I."/>
            <person name="Sullivan S."/>
            <person name="Sone E.D."/>
            <person name="Koren S."/>
            <person name="Silverstein K.A.T."/>
            <person name="Beckman K.B."/>
            <person name="Gohl D.M."/>
        </authorList>
    </citation>
    <scope>NUCLEOTIDE SEQUENCE</scope>
    <source>
        <strain evidence="9">Duluth1</strain>
        <tissue evidence="9">Whole animal</tissue>
    </source>
</reference>
<protein>
    <submittedName>
        <fullName evidence="9">Uncharacterized protein</fullName>
    </submittedName>
</protein>
<feature type="chain" id="PRO_5038912748" evidence="6">
    <location>
        <begin position="22"/>
        <end position="422"/>
    </location>
</feature>
<dbReference type="InterPro" id="IPR006202">
    <property type="entry name" value="Neur_chan_lig-bd"/>
</dbReference>
<dbReference type="CDD" id="cd19051">
    <property type="entry name" value="LGIC_TM_cation"/>
    <property type="match status" value="1"/>
</dbReference>
<evidence type="ECO:0000259" key="7">
    <source>
        <dbReference type="Pfam" id="PF02931"/>
    </source>
</evidence>
<dbReference type="Proteomes" id="UP000828390">
    <property type="component" value="Unassembled WGS sequence"/>
</dbReference>
<evidence type="ECO:0000313" key="10">
    <source>
        <dbReference type="Proteomes" id="UP000828390"/>
    </source>
</evidence>
<dbReference type="Pfam" id="PF02932">
    <property type="entry name" value="Neur_chan_memb"/>
    <property type="match status" value="1"/>
</dbReference>
<proteinExistence type="predicted"/>
<keyword evidence="2 5" id="KW-0812">Transmembrane</keyword>
<evidence type="ECO:0000256" key="2">
    <source>
        <dbReference type="ARBA" id="ARBA00022692"/>
    </source>
</evidence>
<evidence type="ECO:0000313" key="9">
    <source>
        <dbReference type="EMBL" id="KAH3779021.1"/>
    </source>
</evidence>
<evidence type="ECO:0000256" key="6">
    <source>
        <dbReference type="SAM" id="SignalP"/>
    </source>
</evidence>
<dbReference type="SUPFAM" id="SSF63712">
    <property type="entry name" value="Nicotinic receptor ligand binding domain-like"/>
    <property type="match status" value="1"/>
</dbReference>
<evidence type="ECO:0000256" key="3">
    <source>
        <dbReference type="ARBA" id="ARBA00022989"/>
    </source>
</evidence>
<dbReference type="InterPro" id="IPR036719">
    <property type="entry name" value="Neuro-gated_channel_TM_sf"/>
</dbReference>
<evidence type="ECO:0000256" key="1">
    <source>
        <dbReference type="ARBA" id="ARBA00004141"/>
    </source>
</evidence>
<evidence type="ECO:0000256" key="4">
    <source>
        <dbReference type="ARBA" id="ARBA00023136"/>
    </source>
</evidence>
<name>A0A9D4EI74_DREPO</name>
<dbReference type="InterPro" id="IPR036734">
    <property type="entry name" value="Neur_chan_lig-bd_sf"/>
</dbReference>
<accession>A0A9D4EI74</accession>
<feature type="domain" description="Neurotransmitter-gated ion-channel ligand-binding" evidence="7">
    <location>
        <begin position="29"/>
        <end position="224"/>
    </location>
</feature>
<comment type="caution">
    <text evidence="9">The sequence shown here is derived from an EMBL/GenBank/DDBJ whole genome shotgun (WGS) entry which is preliminary data.</text>
</comment>
<reference evidence="9" key="2">
    <citation type="submission" date="2020-11" db="EMBL/GenBank/DDBJ databases">
        <authorList>
            <person name="McCartney M.A."/>
            <person name="Auch B."/>
            <person name="Kono T."/>
            <person name="Mallez S."/>
            <person name="Becker A."/>
            <person name="Gohl D.M."/>
            <person name="Silverstein K.A.T."/>
            <person name="Koren S."/>
            <person name="Bechman K.B."/>
            <person name="Herman A."/>
            <person name="Abrahante J.E."/>
            <person name="Garbe J."/>
        </authorList>
    </citation>
    <scope>NUCLEOTIDE SEQUENCE</scope>
    <source>
        <strain evidence="9">Duluth1</strain>
        <tissue evidence="9">Whole animal</tissue>
    </source>
</reference>
<dbReference type="Pfam" id="PF02931">
    <property type="entry name" value="Neur_chan_LBD"/>
    <property type="match status" value="1"/>
</dbReference>
<keyword evidence="3 5" id="KW-1133">Transmembrane helix</keyword>
<feature type="transmembrane region" description="Helical" evidence="5">
    <location>
        <begin position="227"/>
        <end position="250"/>
    </location>
</feature>
<dbReference type="Gene3D" id="1.20.58.390">
    <property type="entry name" value="Neurotransmitter-gated ion-channel transmembrane domain"/>
    <property type="match status" value="1"/>
</dbReference>
<feature type="transmembrane region" description="Helical" evidence="5">
    <location>
        <begin position="393"/>
        <end position="415"/>
    </location>
</feature>
<feature type="signal peptide" evidence="6">
    <location>
        <begin position="1"/>
        <end position="21"/>
    </location>
</feature>
<feature type="domain" description="Neurotransmitter-gated ion-channel transmembrane" evidence="8">
    <location>
        <begin position="232"/>
        <end position="339"/>
    </location>
</feature>
<dbReference type="InterPro" id="IPR006029">
    <property type="entry name" value="Neurotrans-gated_channel_TM"/>
</dbReference>
<evidence type="ECO:0000259" key="8">
    <source>
        <dbReference type="Pfam" id="PF02932"/>
    </source>
</evidence>
<dbReference type="InterPro" id="IPR006201">
    <property type="entry name" value="Neur_channel"/>
</dbReference>